<evidence type="ECO:0008006" key="4">
    <source>
        <dbReference type="Google" id="ProtNLM"/>
    </source>
</evidence>
<reference evidence="3" key="1">
    <citation type="journal article" date="2019" name="Int. J. Syst. Evol. Microbiol.">
        <title>The Global Catalogue of Microorganisms (GCM) 10K type strain sequencing project: providing services to taxonomists for standard genome sequencing and annotation.</title>
        <authorList>
            <consortium name="The Broad Institute Genomics Platform"/>
            <consortium name="The Broad Institute Genome Sequencing Center for Infectious Disease"/>
            <person name="Wu L."/>
            <person name="Ma J."/>
        </authorList>
    </citation>
    <scope>NUCLEOTIDE SEQUENCE [LARGE SCALE GENOMIC DNA]</scope>
    <source>
        <strain evidence="3">JCM 14560</strain>
    </source>
</reference>
<evidence type="ECO:0000313" key="2">
    <source>
        <dbReference type="EMBL" id="GAA2140377.1"/>
    </source>
</evidence>
<dbReference type="RefSeq" id="WP_344463714.1">
    <property type="nucleotide sequence ID" value="NZ_BAAANT010000010.1"/>
</dbReference>
<evidence type="ECO:0000313" key="3">
    <source>
        <dbReference type="Proteomes" id="UP001422759"/>
    </source>
</evidence>
<feature type="region of interest" description="Disordered" evidence="1">
    <location>
        <begin position="35"/>
        <end position="54"/>
    </location>
</feature>
<protein>
    <recommendedName>
        <fullName evidence="4">Excreted virulence factor EspC (Type VII ESX diderm)</fullName>
    </recommendedName>
</protein>
<feature type="compositionally biased region" description="Low complexity" evidence="1">
    <location>
        <begin position="39"/>
        <end position="54"/>
    </location>
</feature>
<name>A0ABP5L3N6_9ACTN</name>
<feature type="region of interest" description="Disordered" evidence="1">
    <location>
        <begin position="122"/>
        <end position="145"/>
    </location>
</feature>
<dbReference type="Proteomes" id="UP001422759">
    <property type="component" value="Unassembled WGS sequence"/>
</dbReference>
<dbReference type="EMBL" id="BAAANT010000010">
    <property type="protein sequence ID" value="GAA2140377.1"/>
    <property type="molecule type" value="Genomic_DNA"/>
</dbReference>
<evidence type="ECO:0000256" key="1">
    <source>
        <dbReference type="SAM" id="MobiDB-lite"/>
    </source>
</evidence>
<gene>
    <name evidence="2" type="ORF">GCM10009760_23520</name>
</gene>
<keyword evidence="3" id="KW-1185">Reference proteome</keyword>
<sequence length="145" mass="14409">MPAATPAPTAPAAGFRVRPAELAAAGRAARAAAEHLRTRAAAHPAAGGAVAGAAGDAAGNAIGDATAAPPGRRTAAALRDCATAWQHALARLAAELDGIGADLLATAANYLEADADLHRELHGGPHDGLHGDQLHDLHRDLPSGR</sequence>
<proteinExistence type="predicted"/>
<comment type="caution">
    <text evidence="2">The sequence shown here is derived from an EMBL/GenBank/DDBJ whole genome shotgun (WGS) entry which is preliminary data.</text>
</comment>
<organism evidence="2 3">
    <name type="scientific">Kitasatospora kazusensis</name>
    <dbReference type="NCBI Taxonomy" id="407974"/>
    <lineage>
        <taxon>Bacteria</taxon>
        <taxon>Bacillati</taxon>
        <taxon>Actinomycetota</taxon>
        <taxon>Actinomycetes</taxon>
        <taxon>Kitasatosporales</taxon>
        <taxon>Streptomycetaceae</taxon>
        <taxon>Kitasatospora</taxon>
    </lineage>
</organism>
<accession>A0ABP5L3N6</accession>